<comment type="caution">
    <text evidence="1">The sequence shown here is derived from an EMBL/GenBank/DDBJ whole genome shotgun (WGS) entry which is preliminary data.</text>
</comment>
<organism evidence="1 2">
    <name type="scientific">Erysiphe neolycopersici</name>
    <dbReference type="NCBI Taxonomy" id="212602"/>
    <lineage>
        <taxon>Eukaryota</taxon>
        <taxon>Fungi</taxon>
        <taxon>Dikarya</taxon>
        <taxon>Ascomycota</taxon>
        <taxon>Pezizomycotina</taxon>
        <taxon>Leotiomycetes</taxon>
        <taxon>Erysiphales</taxon>
        <taxon>Erysiphaceae</taxon>
        <taxon>Erysiphe</taxon>
    </lineage>
</organism>
<evidence type="ECO:0000313" key="1">
    <source>
        <dbReference type="EMBL" id="RKF65489.1"/>
    </source>
</evidence>
<dbReference type="EMBL" id="MCFK01000737">
    <property type="protein sequence ID" value="RKF65489.1"/>
    <property type="molecule type" value="Genomic_DNA"/>
</dbReference>
<evidence type="ECO:0000313" key="2">
    <source>
        <dbReference type="Proteomes" id="UP000286134"/>
    </source>
</evidence>
<dbReference type="AlphaFoldDB" id="A0A420I741"/>
<reference evidence="1 2" key="1">
    <citation type="journal article" date="2018" name="BMC Genomics">
        <title>Comparative genome analyses reveal sequence features reflecting distinct modes of host-adaptation between dicot and monocot powdery mildew.</title>
        <authorList>
            <person name="Wu Y."/>
            <person name="Ma X."/>
            <person name="Pan Z."/>
            <person name="Kale S.D."/>
            <person name="Song Y."/>
            <person name="King H."/>
            <person name="Zhang Q."/>
            <person name="Presley C."/>
            <person name="Deng X."/>
            <person name="Wei C.I."/>
            <person name="Xiao S."/>
        </authorList>
    </citation>
    <scope>NUCLEOTIDE SEQUENCE [LARGE SCALE GENOMIC DNA]</scope>
    <source>
        <strain evidence="1">UMSG2</strain>
    </source>
</reference>
<sequence length="64" mass="7602">MRCSPIHQPLAKYVNDYAIYKPKNHLNLISNKTPQHTHTLRGKKKNIQGSIDEMLQLRWVTRIY</sequence>
<dbReference type="Proteomes" id="UP000286134">
    <property type="component" value="Unassembled WGS sequence"/>
</dbReference>
<gene>
    <name evidence="1" type="ORF">OnM2_007020</name>
</gene>
<accession>A0A420I741</accession>
<keyword evidence="2" id="KW-1185">Reference proteome</keyword>
<proteinExistence type="predicted"/>
<name>A0A420I741_9PEZI</name>
<protein>
    <submittedName>
        <fullName evidence="1">Uncharacterized protein</fullName>
    </submittedName>
</protein>